<dbReference type="EMBL" id="AFYH01236196">
    <property type="status" value="NOT_ANNOTATED_CDS"/>
    <property type="molecule type" value="Genomic_DNA"/>
</dbReference>
<dbReference type="STRING" id="7897.ENSLACP00000006577"/>
<dbReference type="GO" id="GO:0008138">
    <property type="term" value="F:protein tyrosine/serine/threonine phosphatase activity"/>
    <property type="evidence" value="ECO:0007669"/>
    <property type="project" value="InterPro"/>
</dbReference>
<dbReference type="GeneTree" id="ENSGT00940000162682"/>
<dbReference type="GO" id="GO:0005737">
    <property type="term" value="C:cytoplasm"/>
    <property type="evidence" value="ECO:0007669"/>
    <property type="project" value="TreeGrafter"/>
</dbReference>
<dbReference type="GO" id="GO:0004722">
    <property type="term" value="F:protein serine/threonine phosphatase activity"/>
    <property type="evidence" value="ECO:0007669"/>
    <property type="project" value="UniProtKB-EC"/>
</dbReference>
<feature type="domain" description="Tyrosine-protein phosphatase" evidence="7">
    <location>
        <begin position="208"/>
        <end position="356"/>
    </location>
</feature>
<evidence type="ECO:0000256" key="4">
    <source>
        <dbReference type="ARBA" id="ARBA00047761"/>
    </source>
</evidence>
<evidence type="ECO:0000256" key="6">
    <source>
        <dbReference type="PIRSR" id="PIRSR620405-1"/>
    </source>
</evidence>
<reference evidence="9" key="2">
    <citation type="submission" date="2025-08" db="UniProtKB">
        <authorList>
            <consortium name="Ensembl"/>
        </authorList>
    </citation>
    <scope>IDENTIFICATION</scope>
</reference>
<keyword evidence="10" id="KW-1185">Reference proteome</keyword>
<dbReference type="CDD" id="cd14580">
    <property type="entry name" value="DUSP13A"/>
    <property type="match status" value="1"/>
</dbReference>
<comment type="catalytic activity">
    <reaction evidence="5">
        <text>O-phospho-L-threonyl-[protein] + H2O = L-threonyl-[protein] + phosphate</text>
        <dbReference type="Rhea" id="RHEA:47004"/>
        <dbReference type="Rhea" id="RHEA-COMP:11060"/>
        <dbReference type="Rhea" id="RHEA-COMP:11605"/>
        <dbReference type="ChEBI" id="CHEBI:15377"/>
        <dbReference type="ChEBI" id="CHEBI:30013"/>
        <dbReference type="ChEBI" id="CHEBI:43474"/>
        <dbReference type="ChEBI" id="CHEBI:61977"/>
        <dbReference type="EC" id="3.1.3.16"/>
    </reaction>
</comment>
<sequence length="359" mass="40610">ELEQILQTRALSCNHIDEVWPNLYLGDLVAAHDRYGLWKLGITHVLNAAHGKTFCHGCHDFYGTSVDYHGVPANDLPEFDLTPYLYPAAEYIQKALNSPGGKILVHCAVGVSRSASLVLAYLMIFHRFPLVDAIKTVKEHRWIFPNRGFLKQLRKLGAVMHLFQNIIPRSKSRKKENKGLPTTETVSSATPSVTEVEAIIDGCRVASNHVTEVWPKLYLGDLIIAHDRKELARLGITHVLNSAHSAWCSKGDENFYGKDMHYYRIVAEDSVDFDLSVYFHPAADYIHSALNSPNGKVLVHCILGKSRSASLVLAYLMIYHHHSLDDALRRLLSYRAISPNRGFLKQLRDLDMELRYKVK</sequence>
<evidence type="ECO:0000256" key="1">
    <source>
        <dbReference type="ARBA" id="ARBA00008601"/>
    </source>
</evidence>
<dbReference type="PANTHER" id="PTHR45682">
    <property type="entry name" value="AGAP008228-PA"/>
    <property type="match status" value="1"/>
</dbReference>
<feature type="domain" description="Tyrosine specific protein phosphatases" evidence="8">
    <location>
        <begin position="89"/>
        <end position="141"/>
    </location>
</feature>
<dbReference type="SMART" id="SM00195">
    <property type="entry name" value="DSPc"/>
    <property type="match status" value="2"/>
</dbReference>
<dbReference type="Pfam" id="PF00782">
    <property type="entry name" value="DSPc"/>
    <property type="match status" value="2"/>
</dbReference>
<evidence type="ECO:0000256" key="2">
    <source>
        <dbReference type="ARBA" id="ARBA00022801"/>
    </source>
</evidence>
<comment type="catalytic activity">
    <reaction evidence="4">
        <text>O-phospho-L-seryl-[protein] + H2O = L-seryl-[protein] + phosphate</text>
        <dbReference type="Rhea" id="RHEA:20629"/>
        <dbReference type="Rhea" id="RHEA-COMP:9863"/>
        <dbReference type="Rhea" id="RHEA-COMP:11604"/>
        <dbReference type="ChEBI" id="CHEBI:15377"/>
        <dbReference type="ChEBI" id="CHEBI:29999"/>
        <dbReference type="ChEBI" id="CHEBI:43474"/>
        <dbReference type="ChEBI" id="CHEBI:83421"/>
        <dbReference type="EC" id="3.1.3.16"/>
    </reaction>
</comment>
<proteinExistence type="inferred from homology"/>
<dbReference type="GO" id="GO:0033549">
    <property type="term" value="F:MAP kinase phosphatase activity"/>
    <property type="evidence" value="ECO:0007669"/>
    <property type="project" value="TreeGrafter"/>
</dbReference>
<reference evidence="9" key="3">
    <citation type="submission" date="2025-09" db="UniProtKB">
        <authorList>
            <consortium name="Ensembl"/>
        </authorList>
    </citation>
    <scope>IDENTIFICATION</scope>
</reference>
<keyword evidence="3" id="KW-0904">Protein phosphatase</keyword>
<evidence type="ECO:0000259" key="8">
    <source>
        <dbReference type="PROSITE" id="PS50056"/>
    </source>
</evidence>
<evidence type="ECO:0000256" key="3">
    <source>
        <dbReference type="ARBA" id="ARBA00022912"/>
    </source>
</evidence>
<dbReference type="EMBL" id="AFYH01236198">
    <property type="status" value="NOT_ANNOTATED_CDS"/>
    <property type="molecule type" value="Genomic_DNA"/>
</dbReference>
<dbReference type="AlphaFoldDB" id="H3AAA6"/>
<dbReference type="InterPro" id="IPR016130">
    <property type="entry name" value="Tyr_Pase_AS"/>
</dbReference>
<dbReference type="InterPro" id="IPR020405">
    <property type="entry name" value="Atypical_DUSP_subfamA"/>
</dbReference>
<dbReference type="Gene3D" id="3.90.190.10">
    <property type="entry name" value="Protein tyrosine phosphatase superfamily"/>
    <property type="match status" value="2"/>
</dbReference>
<feature type="domain" description="Tyrosine specific protein phosphatases" evidence="8">
    <location>
        <begin position="277"/>
        <end position="335"/>
    </location>
</feature>
<dbReference type="HOGENOM" id="CLU_027074_4_1_1"/>
<accession>H3AAA6</accession>
<reference evidence="10" key="1">
    <citation type="submission" date="2011-08" db="EMBL/GenBank/DDBJ databases">
        <title>The draft genome of Latimeria chalumnae.</title>
        <authorList>
            <person name="Di Palma F."/>
            <person name="Alfoldi J."/>
            <person name="Johnson J."/>
            <person name="Berlin A."/>
            <person name="Gnerre S."/>
            <person name="Jaffe D."/>
            <person name="MacCallum I."/>
            <person name="Young S."/>
            <person name="Walker B.J."/>
            <person name="Lander E."/>
            <person name="Lindblad-Toh K."/>
        </authorList>
    </citation>
    <scope>NUCLEOTIDE SEQUENCE [LARGE SCALE GENOMIC DNA]</scope>
    <source>
        <strain evidence="10">Wild caught</strain>
    </source>
</reference>
<dbReference type="GO" id="GO:0043409">
    <property type="term" value="P:negative regulation of MAPK cascade"/>
    <property type="evidence" value="ECO:0007669"/>
    <property type="project" value="TreeGrafter"/>
</dbReference>
<dbReference type="Bgee" id="ENSLACG00000005831">
    <property type="expression patterns" value="Expressed in chordate pharynx and 4 other cell types or tissues"/>
</dbReference>
<dbReference type="eggNOG" id="KOG1716">
    <property type="taxonomic scope" value="Eukaryota"/>
</dbReference>
<dbReference type="InterPro" id="IPR000387">
    <property type="entry name" value="Tyr_Pase_dom"/>
</dbReference>
<protein>
    <submittedName>
        <fullName evidence="9">Dual specificity phosphatase 13A</fullName>
    </submittedName>
</protein>
<dbReference type="SUPFAM" id="SSF52799">
    <property type="entry name" value="(Phosphotyrosine protein) phosphatases II"/>
    <property type="match status" value="2"/>
</dbReference>
<dbReference type="PROSITE" id="PS50054">
    <property type="entry name" value="TYR_PHOSPHATASE_DUAL"/>
    <property type="match status" value="2"/>
</dbReference>
<evidence type="ECO:0000313" key="9">
    <source>
        <dbReference type="Ensembl" id="ENSLACP00000006577.1"/>
    </source>
</evidence>
<dbReference type="InterPro" id="IPR020422">
    <property type="entry name" value="TYR_PHOSPHATASE_DUAL_dom"/>
</dbReference>
<dbReference type="InterPro" id="IPR029021">
    <property type="entry name" value="Prot-tyrosine_phosphatase-like"/>
</dbReference>
<evidence type="ECO:0000259" key="7">
    <source>
        <dbReference type="PROSITE" id="PS50054"/>
    </source>
</evidence>
<dbReference type="PRINTS" id="PR01909">
    <property type="entry name" value="ADSPHPHTASEA"/>
</dbReference>
<dbReference type="PROSITE" id="PS50056">
    <property type="entry name" value="TYR_PHOSPHATASE_2"/>
    <property type="match status" value="2"/>
</dbReference>
<comment type="similarity">
    <text evidence="1">Belongs to the protein-tyrosine phosphatase family. Non-receptor class dual specificity subfamily.</text>
</comment>
<evidence type="ECO:0000256" key="5">
    <source>
        <dbReference type="ARBA" id="ARBA00048336"/>
    </source>
</evidence>
<feature type="active site" description="Phosphocysteine intermediate" evidence="6">
    <location>
        <position position="107"/>
    </location>
</feature>
<dbReference type="PRINTS" id="PR01908">
    <property type="entry name" value="ADSPHPHTASE"/>
</dbReference>
<feature type="domain" description="Tyrosine-protein phosphatase" evidence="7">
    <location>
        <begin position="15"/>
        <end position="162"/>
    </location>
</feature>
<dbReference type="PROSITE" id="PS00383">
    <property type="entry name" value="TYR_PHOSPHATASE_1"/>
    <property type="match status" value="2"/>
</dbReference>
<organism evidence="9 10">
    <name type="scientific">Latimeria chalumnae</name>
    <name type="common">Coelacanth</name>
    <dbReference type="NCBI Taxonomy" id="7897"/>
    <lineage>
        <taxon>Eukaryota</taxon>
        <taxon>Metazoa</taxon>
        <taxon>Chordata</taxon>
        <taxon>Craniata</taxon>
        <taxon>Vertebrata</taxon>
        <taxon>Euteleostomi</taxon>
        <taxon>Coelacanthiformes</taxon>
        <taxon>Coelacanthidae</taxon>
        <taxon>Latimeria</taxon>
    </lineage>
</organism>
<dbReference type="OMA" id="EMECVEY"/>
<dbReference type="InterPro" id="IPR000340">
    <property type="entry name" value="Dual-sp_phosphatase_cat-dom"/>
</dbReference>
<keyword evidence="2" id="KW-0378">Hydrolase</keyword>
<dbReference type="Ensembl" id="ENSLACT00000006630.1">
    <property type="protein sequence ID" value="ENSLACP00000006577.1"/>
    <property type="gene ID" value="ENSLACG00000005831.1"/>
</dbReference>
<dbReference type="EMBL" id="AFYH01236197">
    <property type="status" value="NOT_ANNOTATED_CDS"/>
    <property type="molecule type" value="Genomic_DNA"/>
</dbReference>
<evidence type="ECO:0000313" key="10">
    <source>
        <dbReference type="Proteomes" id="UP000008672"/>
    </source>
</evidence>
<dbReference type="InParanoid" id="H3AAA6"/>
<dbReference type="Proteomes" id="UP000008672">
    <property type="component" value="Unassembled WGS sequence"/>
</dbReference>
<name>H3AAA6_LATCH</name>
<gene>
    <name evidence="9" type="primary">DUSP13A</name>
</gene>
<dbReference type="PANTHER" id="PTHR45682:SF3">
    <property type="entry name" value="DUAL SPECIFICITY PROTEIN PHOSPHATASE"/>
    <property type="match status" value="1"/>
</dbReference>